<name>A0A3D9HI69_9PROT</name>
<feature type="chain" id="PRO_5017605909" evidence="1">
    <location>
        <begin position="25"/>
        <end position="324"/>
    </location>
</feature>
<dbReference type="RefSeq" id="WP_115937414.1">
    <property type="nucleotide sequence ID" value="NZ_QRDW01000006.1"/>
</dbReference>
<sequence length="324" mass="34915">MKLNAFGRAVSALALVLAAGCQSAQDQQDIVADVSTETRTVTVHSADPDDITRLKKQYEGLSAGDRAVLTHLLQGKSNQAMILKDGPSHGFWQALDQFGLALKEKTGNSLVDVGQTYSLNKAAFDALAQISGVPADQLAVSAYDTPCGRANCYYAEMACGDVFDSAKGVFSLPKKDYQRLYLYAMGYFLATTDKRQIPGQSMGTNMVLLARQCAITPDISLVEALRKTALVAETTGPDRRKPLWPQKTCAQVFRAGEPAYQGKASEMPYLIEMVLGYYSAYAGKETEKAVALAANNQVLPALVNQCLATPKMNFGKAVEATSPF</sequence>
<dbReference type="EMBL" id="QRDW01000006">
    <property type="protein sequence ID" value="RED49219.1"/>
    <property type="molecule type" value="Genomic_DNA"/>
</dbReference>
<gene>
    <name evidence="2" type="ORF">DFP90_106197</name>
</gene>
<dbReference type="AlphaFoldDB" id="A0A3D9HI69"/>
<protein>
    <submittedName>
        <fullName evidence="2">Uncharacterized protein</fullName>
    </submittedName>
</protein>
<evidence type="ECO:0000313" key="2">
    <source>
        <dbReference type="EMBL" id="RED49219.1"/>
    </source>
</evidence>
<dbReference type="PROSITE" id="PS51257">
    <property type="entry name" value="PROKAR_LIPOPROTEIN"/>
    <property type="match status" value="1"/>
</dbReference>
<reference evidence="2 3" key="1">
    <citation type="submission" date="2018-07" db="EMBL/GenBank/DDBJ databases">
        <title>Genomic Encyclopedia of Type Strains, Phase III (KMG-III): the genomes of soil and plant-associated and newly described type strains.</title>
        <authorList>
            <person name="Whitman W."/>
        </authorList>
    </citation>
    <scope>NUCLEOTIDE SEQUENCE [LARGE SCALE GENOMIC DNA]</scope>
    <source>
        <strain evidence="2 3">CECT 8488</strain>
    </source>
</reference>
<organism evidence="2 3">
    <name type="scientific">Aestuariispira insulae</name>
    <dbReference type="NCBI Taxonomy" id="1461337"/>
    <lineage>
        <taxon>Bacteria</taxon>
        <taxon>Pseudomonadati</taxon>
        <taxon>Pseudomonadota</taxon>
        <taxon>Alphaproteobacteria</taxon>
        <taxon>Rhodospirillales</taxon>
        <taxon>Kiloniellaceae</taxon>
        <taxon>Aestuariispira</taxon>
    </lineage>
</organism>
<comment type="caution">
    <text evidence="2">The sequence shown here is derived from an EMBL/GenBank/DDBJ whole genome shotgun (WGS) entry which is preliminary data.</text>
</comment>
<evidence type="ECO:0000256" key="1">
    <source>
        <dbReference type="SAM" id="SignalP"/>
    </source>
</evidence>
<keyword evidence="1" id="KW-0732">Signal</keyword>
<feature type="signal peptide" evidence="1">
    <location>
        <begin position="1"/>
        <end position="24"/>
    </location>
</feature>
<dbReference type="Proteomes" id="UP000256845">
    <property type="component" value="Unassembled WGS sequence"/>
</dbReference>
<proteinExistence type="predicted"/>
<accession>A0A3D9HI69</accession>
<evidence type="ECO:0000313" key="3">
    <source>
        <dbReference type="Proteomes" id="UP000256845"/>
    </source>
</evidence>
<keyword evidence="3" id="KW-1185">Reference proteome</keyword>